<reference evidence="2" key="1">
    <citation type="journal article" date="2019" name="Int. J. Syst. Evol. Microbiol.">
        <title>The Global Catalogue of Microorganisms (GCM) 10K type strain sequencing project: providing services to taxonomists for standard genome sequencing and annotation.</title>
        <authorList>
            <consortium name="The Broad Institute Genomics Platform"/>
            <consortium name="The Broad Institute Genome Sequencing Center for Infectious Disease"/>
            <person name="Wu L."/>
            <person name="Ma J."/>
        </authorList>
    </citation>
    <scope>NUCLEOTIDE SEQUENCE [LARGE SCALE GENOMIC DNA]</scope>
    <source>
        <strain evidence="2">JCM 17705</strain>
    </source>
</reference>
<organism evidence="1 2">
    <name type="scientific">Mucilaginibacter gynuensis</name>
    <dbReference type="NCBI Taxonomy" id="1302236"/>
    <lineage>
        <taxon>Bacteria</taxon>
        <taxon>Pseudomonadati</taxon>
        <taxon>Bacteroidota</taxon>
        <taxon>Sphingobacteriia</taxon>
        <taxon>Sphingobacteriales</taxon>
        <taxon>Sphingobacteriaceae</taxon>
        <taxon>Mucilaginibacter</taxon>
    </lineage>
</organism>
<comment type="caution">
    <text evidence="1">The sequence shown here is derived from an EMBL/GenBank/DDBJ whole genome shotgun (WGS) entry which is preliminary data.</text>
</comment>
<evidence type="ECO:0000313" key="2">
    <source>
        <dbReference type="Proteomes" id="UP001500582"/>
    </source>
</evidence>
<name>A0ABP8FSD8_9SPHI</name>
<dbReference type="Proteomes" id="UP001500582">
    <property type="component" value="Unassembled WGS sequence"/>
</dbReference>
<gene>
    <name evidence="1" type="ORF">GCM10023149_04290</name>
</gene>
<dbReference type="EMBL" id="BAABFT010000001">
    <property type="protein sequence ID" value="GAA4309815.1"/>
    <property type="molecule type" value="Genomic_DNA"/>
</dbReference>
<sequence length="110" mass="12718">MSDILYFAFDKNPDGIAILIHDYYYKAFAKIRQQQKGKPVEYPDPYYQLVSNIVSRLAPNSNSKFSFLEHRAVGGIWLIGELSEVTISEQTYGCLWRSLTIAVTFKLMTW</sequence>
<accession>A0ABP8FSD8</accession>
<keyword evidence="2" id="KW-1185">Reference proteome</keyword>
<dbReference type="RefSeq" id="WP_345209336.1">
    <property type="nucleotide sequence ID" value="NZ_BAABFT010000001.1"/>
</dbReference>
<proteinExistence type="predicted"/>
<evidence type="ECO:0000313" key="1">
    <source>
        <dbReference type="EMBL" id="GAA4309815.1"/>
    </source>
</evidence>
<protein>
    <submittedName>
        <fullName evidence="1">Uncharacterized protein</fullName>
    </submittedName>
</protein>